<keyword evidence="5" id="KW-0560">Oxidoreductase</keyword>
<dbReference type="Pfam" id="PF00107">
    <property type="entry name" value="ADH_zinc_N"/>
    <property type="match status" value="1"/>
</dbReference>
<comment type="caution">
    <text evidence="7">The sequence shown here is derived from an EMBL/GenBank/DDBJ whole genome shotgun (WGS) entry which is preliminary data.</text>
</comment>
<dbReference type="SUPFAM" id="SSF50129">
    <property type="entry name" value="GroES-like"/>
    <property type="match status" value="1"/>
</dbReference>
<dbReference type="InterPro" id="IPR011032">
    <property type="entry name" value="GroES-like_sf"/>
</dbReference>
<evidence type="ECO:0000256" key="1">
    <source>
        <dbReference type="ARBA" id="ARBA00001947"/>
    </source>
</evidence>
<dbReference type="InterPro" id="IPR013149">
    <property type="entry name" value="ADH-like_C"/>
</dbReference>
<evidence type="ECO:0000259" key="6">
    <source>
        <dbReference type="SMART" id="SM00829"/>
    </source>
</evidence>
<proteinExistence type="inferred from homology"/>
<evidence type="ECO:0000313" key="8">
    <source>
        <dbReference type="Proteomes" id="UP001596989"/>
    </source>
</evidence>
<comment type="similarity">
    <text evidence="2">Belongs to the zinc-containing alcohol dehydrogenase family.</text>
</comment>
<reference evidence="8" key="1">
    <citation type="journal article" date="2019" name="Int. J. Syst. Evol. Microbiol.">
        <title>The Global Catalogue of Microorganisms (GCM) 10K type strain sequencing project: providing services to taxonomists for standard genome sequencing and annotation.</title>
        <authorList>
            <consortium name="The Broad Institute Genomics Platform"/>
            <consortium name="The Broad Institute Genome Sequencing Center for Infectious Disease"/>
            <person name="Wu L."/>
            <person name="Ma J."/>
        </authorList>
    </citation>
    <scope>NUCLEOTIDE SEQUENCE [LARGE SCALE GENOMIC DNA]</scope>
    <source>
        <strain evidence="8">CCUG 59129</strain>
    </source>
</reference>
<organism evidence="7 8">
    <name type="scientific">Paenibacillus chungangensis</name>
    <dbReference type="NCBI Taxonomy" id="696535"/>
    <lineage>
        <taxon>Bacteria</taxon>
        <taxon>Bacillati</taxon>
        <taxon>Bacillota</taxon>
        <taxon>Bacilli</taxon>
        <taxon>Bacillales</taxon>
        <taxon>Paenibacillaceae</taxon>
        <taxon>Paenibacillus</taxon>
    </lineage>
</organism>
<dbReference type="Pfam" id="PF08240">
    <property type="entry name" value="ADH_N"/>
    <property type="match status" value="1"/>
</dbReference>
<dbReference type="RefSeq" id="WP_377562339.1">
    <property type="nucleotide sequence ID" value="NZ_JBHTJZ010000005.1"/>
</dbReference>
<gene>
    <name evidence="7" type="ORF">ACFQ2I_04025</name>
</gene>
<feature type="domain" description="Enoyl reductase (ER)" evidence="6">
    <location>
        <begin position="9"/>
        <end position="299"/>
    </location>
</feature>
<dbReference type="SMART" id="SM00829">
    <property type="entry name" value="PKS_ER"/>
    <property type="match status" value="1"/>
</dbReference>
<dbReference type="Proteomes" id="UP001596989">
    <property type="component" value="Unassembled WGS sequence"/>
</dbReference>
<name>A0ABW3HMA3_9BACL</name>
<dbReference type="PANTHER" id="PTHR43350">
    <property type="entry name" value="NAD-DEPENDENT ALCOHOL DEHYDROGENASE"/>
    <property type="match status" value="1"/>
</dbReference>
<evidence type="ECO:0000256" key="2">
    <source>
        <dbReference type="ARBA" id="ARBA00008072"/>
    </source>
</evidence>
<keyword evidence="3" id="KW-0479">Metal-binding</keyword>
<dbReference type="InterPro" id="IPR020843">
    <property type="entry name" value="ER"/>
</dbReference>
<evidence type="ECO:0000313" key="7">
    <source>
        <dbReference type="EMBL" id="MFD0958549.1"/>
    </source>
</evidence>
<evidence type="ECO:0000256" key="5">
    <source>
        <dbReference type="ARBA" id="ARBA00023002"/>
    </source>
</evidence>
<dbReference type="SUPFAM" id="SSF51735">
    <property type="entry name" value="NAD(P)-binding Rossmann-fold domains"/>
    <property type="match status" value="1"/>
</dbReference>
<dbReference type="EMBL" id="JBHTJZ010000005">
    <property type="protein sequence ID" value="MFD0958549.1"/>
    <property type="molecule type" value="Genomic_DNA"/>
</dbReference>
<comment type="cofactor">
    <cofactor evidence="1">
        <name>Zn(2+)</name>
        <dbReference type="ChEBI" id="CHEBI:29105"/>
    </cofactor>
</comment>
<keyword evidence="4" id="KW-0862">Zinc</keyword>
<evidence type="ECO:0000256" key="3">
    <source>
        <dbReference type="ARBA" id="ARBA00022723"/>
    </source>
</evidence>
<accession>A0ABW3HMA3</accession>
<keyword evidence="8" id="KW-1185">Reference proteome</keyword>
<evidence type="ECO:0000256" key="4">
    <source>
        <dbReference type="ARBA" id="ARBA00022833"/>
    </source>
</evidence>
<dbReference type="Gene3D" id="3.40.50.720">
    <property type="entry name" value="NAD(P)-binding Rossmann-like Domain"/>
    <property type="match status" value="1"/>
</dbReference>
<dbReference type="Gene3D" id="3.90.180.10">
    <property type="entry name" value="Medium-chain alcohol dehydrogenases, catalytic domain"/>
    <property type="match status" value="2"/>
</dbReference>
<sequence length="331" mass="36316">MKAVESNEGKALIVEMPQPEVKPHYVLVKVQYSSVSIGTELMLIKSGRKGALGYSAAGIVVEVGEGVTHVKPGDRVACYGTPAHREIMLSPKHLTVKVPDEVTMEEAAFCGIGTIAIHAVRQAQLTFGESVVVVGAGILGQMIAAIAHASNYRVIGYELMESRRERLLHMGLRYACQNGEEMKEALQAVTTGGKGADAALICASNMNESLIDMALPWLRDRGNIVVVGATGCSFDRNLFFSKEANVTISRAGGPGRYEPDYEQLGFDYPIGYVRWTEGRNIEDYLRMVAEKRIDVKSLITEQVAFQQLPELYERYSKTPQDMLGIVVQFPQ</sequence>
<dbReference type="CDD" id="cd08255">
    <property type="entry name" value="2-desacetyl-2-hydroxyethyl_bacteriochlorophyllide_like"/>
    <property type="match status" value="1"/>
</dbReference>
<dbReference type="InterPro" id="IPR013154">
    <property type="entry name" value="ADH-like_N"/>
</dbReference>
<protein>
    <submittedName>
        <fullName evidence="7">Zinc-binding alcohol dehydrogenase</fullName>
    </submittedName>
</protein>
<dbReference type="InterPro" id="IPR036291">
    <property type="entry name" value="NAD(P)-bd_dom_sf"/>
</dbReference>
<dbReference type="PANTHER" id="PTHR43350:SF19">
    <property type="entry name" value="D-GULOSIDE 3-DEHYDROGENASE"/>
    <property type="match status" value="1"/>
</dbReference>